<dbReference type="GO" id="GO:0005789">
    <property type="term" value="C:endoplasmic reticulum membrane"/>
    <property type="evidence" value="ECO:0007669"/>
    <property type="project" value="UniProtKB-SubCell"/>
</dbReference>
<keyword evidence="5" id="KW-0833">Ubl conjugation pathway</keyword>
<protein>
    <recommendedName>
        <fullName evidence="3">DDRGK domain-containing protein 1</fullName>
    </recommendedName>
</protein>
<keyword evidence="4" id="KW-0812">Transmembrane</keyword>
<evidence type="ECO:0000256" key="1">
    <source>
        <dbReference type="ARBA" id="ARBA00004389"/>
    </source>
</evidence>
<dbReference type="VEuPathDB" id="VectorBase:ASIC001082"/>
<evidence type="ECO:0000256" key="10">
    <source>
        <dbReference type="ARBA" id="ARBA00049687"/>
    </source>
</evidence>
<evidence type="ECO:0000256" key="4">
    <source>
        <dbReference type="ARBA" id="ARBA00022692"/>
    </source>
</evidence>
<keyword evidence="7" id="KW-1133">Transmembrane helix</keyword>
<feature type="compositionally biased region" description="Low complexity" evidence="11">
    <location>
        <begin position="50"/>
        <end position="63"/>
    </location>
</feature>
<comment type="subcellular location">
    <subcellularLocation>
        <location evidence="1">Endoplasmic reticulum membrane</location>
        <topology evidence="1">Single-pass membrane protein</topology>
    </subcellularLocation>
</comment>
<organism evidence="13">
    <name type="scientific">Anopheles sinensis</name>
    <name type="common">Mosquito</name>
    <dbReference type="NCBI Taxonomy" id="74873"/>
    <lineage>
        <taxon>Eukaryota</taxon>
        <taxon>Metazoa</taxon>
        <taxon>Ecdysozoa</taxon>
        <taxon>Arthropoda</taxon>
        <taxon>Hexapoda</taxon>
        <taxon>Insecta</taxon>
        <taxon>Pterygota</taxon>
        <taxon>Neoptera</taxon>
        <taxon>Endopterygota</taxon>
        <taxon>Diptera</taxon>
        <taxon>Nematocera</taxon>
        <taxon>Culicoidea</taxon>
        <taxon>Culicidae</taxon>
        <taxon>Anophelinae</taxon>
        <taxon>Anopheles</taxon>
    </lineage>
</organism>
<feature type="compositionally biased region" description="Basic and acidic residues" evidence="11">
    <location>
        <begin position="78"/>
        <end position="94"/>
    </location>
</feature>
<evidence type="ECO:0000256" key="7">
    <source>
        <dbReference type="ARBA" id="ARBA00022989"/>
    </source>
</evidence>
<keyword evidence="6" id="KW-0256">Endoplasmic reticulum</keyword>
<dbReference type="VEuPathDB" id="VectorBase:ASIS022644"/>
<evidence type="ECO:0000256" key="2">
    <source>
        <dbReference type="ARBA" id="ARBA00009829"/>
    </source>
</evidence>
<dbReference type="OMA" id="EFTRECN"/>
<dbReference type="InterPro" id="IPR050899">
    <property type="entry name" value="DDRGK_domain-containing"/>
</dbReference>
<name>A0A084VB08_ANOSI</name>
<evidence type="ECO:0000256" key="6">
    <source>
        <dbReference type="ARBA" id="ARBA00022824"/>
    </source>
</evidence>
<feature type="chain" id="PRO_5001783429" description="DDRGK domain-containing protein 1" evidence="12">
    <location>
        <begin position="29"/>
        <end position="282"/>
    </location>
</feature>
<keyword evidence="12" id="KW-0732">Signal</keyword>
<evidence type="ECO:0000256" key="11">
    <source>
        <dbReference type="SAM" id="MobiDB-lite"/>
    </source>
</evidence>
<dbReference type="PANTHER" id="PTHR48176">
    <property type="entry name" value="DDRGK DOMAIN-CONTAINING PROTEIN 1"/>
    <property type="match status" value="1"/>
</dbReference>
<dbReference type="Gene3D" id="1.10.10.10">
    <property type="entry name" value="Winged helix-like DNA-binding domain superfamily/Winged helix DNA-binding domain"/>
    <property type="match status" value="1"/>
</dbReference>
<dbReference type="EMBL" id="ATLV01004843">
    <property type="status" value="NOT_ANNOTATED_CDS"/>
    <property type="molecule type" value="Genomic_DNA"/>
</dbReference>
<evidence type="ECO:0000256" key="3">
    <source>
        <dbReference type="ARBA" id="ARBA00018218"/>
    </source>
</evidence>
<comment type="similarity">
    <text evidence="2">Belongs to the DDRGK1 family.</text>
</comment>
<dbReference type="EnsemblMetazoa" id="ASIC001082-RA">
    <property type="protein sequence ID" value="ASIC001082-PA"/>
    <property type="gene ID" value="ASIC001082"/>
</dbReference>
<proteinExistence type="inferred from homology"/>
<dbReference type="FunFam" id="1.10.10.10:FF:000143">
    <property type="entry name" value="DDRGK domain-containing protein 1"/>
    <property type="match status" value="1"/>
</dbReference>
<dbReference type="InterPro" id="IPR036388">
    <property type="entry name" value="WH-like_DNA-bd_sf"/>
</dbReference>
<feature type="region of interest" description="Disordered" evidence="11">
    <location>
        <begin position="50"/>
        <end position="94"/>
    </location>
</feature>
<dbReference type="SUPFAM" id="SSF46785">
    <property type="entry name" value="Winged helix' DNA-binding domain"/>
    <property type="match status" value="1"/>
</dbReference>
<keyword evidence="8" id="KW-0472">Membrane</keyword>
<dbReference type="SMART" id="SM01128">
    <property type="entry name" value="DDRGK"/>
    <property type="match status" value="1"/>
</dbReference>
<dbReference type="EMBL" id="KE524243">
    <property type="protein sequence ID" value="KFB35152.1"/>
    <property type="molecule type" value="Genomic_DNA"/>
</dbReference>
<dbReference type="PANTHER" id="PTHR48176:SF1">
    <property type="entry name" value="DDRGK DOMAIN-CONTAINING PROTEIN 1"/>
    <property type="match status" value="1"/>
</dbReference>
<dbReference type="OrthoDB" id="2285710at2759"/>
<gene>
    <name evidence="13" type="ORF">ZHAS_00001082</name>
</gene>
<dbReference type="AlphaFoldDB" id="A0A084VB08"/>
<evidence type="ECO:0000256" key="9">
    <source>
        <dbReference type="ARBA" id="ARBA00049608"/>
    </source>
</evidence>
<comment type="subunit">
    <text evidence="10">Interacts with Atg9; the interaction is transient.</text>
</comment>
<dbReference type="GO" id="GO:0044389">
    <property type="term" value="F:ubiquitin-like protein ligase binding"/>
    <property type="evidence" value="ECO:0007669"/>
    <property type="project" value="TreeGrafter"/>
</dbReference>
<feature type="signal peptide" evidence="12">
    <location>
        <begin position="1"/>
        <end position="28"/>
    </location>
</feature>
<accession>A0A084VB08</accession>
<evidence type="ECO:0000313" key="13">
    <source>
        <dbReference type="EMBL" id="KFB35152.1"/>
    </source>
</evidence>
<evidence type="ECO:0000313" key="14">
    <source>
        <dbReference type="EnsemblMetazoa" id="ASIC001082-PA"/>
    </source>
</evidence>
<dbReference type="Proteomes" id="UP000030765">
    <property type="component" value="Unassembled WGS sequence"/>
</dbReference>
<dbReference type="InterPro" id="IPR019153">
    <property type="entry name" value="DDRGK_dom-contain"/>
</dbReference>
<dbReference type="STRING" id="74873.A0A084VB08"/>
<reference evidence="13 15" key="1">
    <citation type="journal article" date="2014" name="BMC Genomics">
        <title>Genome sequence of Anopheles sinensis provides insight into genetics basis of mosquito competence for malaria parasites.</title>
        <authorList>
            <person name="Zhou D."/>
            <person name="Zhang D."/>
            <person name="Ding G."/>
            <person name="Shi L."/>
            <person name="Hou Q."/>
            <person name="Ye Y."/>
            <person name="Xu Y."/>
            <person name="Zhou H."/>
            <person name="Xiong C."/>
            <person name="Li S."/>
            <person name="Yu J."/>
            <person name="Hong S."/>
            <person name="Yu X."/>
            <person name="Zou P."/>
            <person name="Chen C."/>
            <person name="Chang X."/>
            <person name="Wang W."/>
            <person name="Lv Y."/>
            <person name="Sun Y."/>
            <person name="Ma L."/>
            <person name="Shen B."/>
            <person name="Zhu C."/>
        </authorList>
    </citation>
    <scope>NUCLEOTIDE SEQUENCE [LARGE SCALE GENOMIC DNA]</scope>
</reference>
<dbReference type="Pfam" id="PF09756">
    <property type="entry name" value="DDRGK"/>
    <property type="match status" value="1"/>
</dbReference>
<evidence type="ECO:0000256" key="12">
    <source>
        <dbReference type="SAM" id="SignalP"/>
    </source>
</evidence>
<feature type="region of interest" description="Disordered" evidence="11">
    <location>
        <begin position="102"/>
        <end position="121"/>
    </location>
</feature>
<sequence>MDLILLVGIATALLVVLLTLLFLNKSKAKPSATQAGAQQEENVPRRAQVVRNQRNRARVAQVAEPVNDSDEEDTIPEAQHDYGGEKIGAKKRAKLEAKAEKKALREQELRHREEQKKQDALLEEERRKQALKEEQEEKKREEAERLAREEKERKEHEEYLKMKQAFSVEEEGFEEENADEQQNSLQEFIQFIQDNKIVVLEDLAVHFKLKVQAVIDRIEELQKEGRITGVIDDRGKFIYISEEELKSVAKFIRQRGRISITELAENSNQLINLTPVAASETA</sequence>
<evidence type="ECO:0000256" key="5">
    <source>
        <dbReference type="ARBA" id="ARBA00022786"/>
    </source>
</evidence>
<evidence type="ECO:0000313" key="15">
    <source>
        <dbReference type="Proteomes" id="UP000030765"/>
    </source>
</evidence>
<evidence type="ECO:0000256" key="8">
    <source>
        <dbReference type="ARBA" id="ARBA00023136"/>
    </source>
</evidence>
<comment type="function">
    <text evidence="9">Substrate adapter for ufmylation, the covalent attachment of the ubiquitin-like modifier UFM1 to substrate proteins. Required for ufmylation of Atg9; protects the nervous system during aging, possibly by stabilizing Atg9 and supporting its function.</text>
</comment>
<dbReference type="InterPro" id="IPR036390">
    <property type="entry name" value="WH_DNA-bd_sf"/>
</dbReference>
<reference evidence="14" key="2">
    <citation type="submission" date="2020-05" db="UniProtKB">
        <authorList>
            <consortium name="EnsemblMetazoa"/>
        </authorList>
    </citation>
    <scope>IDENTIFICATION</scope>
</reference>
<keyword evidence="15" id="KW-1185">Reference proteome</keyword>
<feature type="region of interest" description="Disordered" evidence="11">
    <location>
        <begin position="127"/>
        <end position="156"/>
    </location>
</feature>